<keyword evidence="2 4" id="KW-0853">WD repeat</keyword>
<keyword evidence="8" id="KW-1185">Reference proteome</keyword>
<dbReference type="Pfam" id="PF00400">
    <property type="entry name" value="WD40"/>
    <property type="match status" value="7"/>
</dbReference>
<evidence type="ECO:0000259" key="6">
    <source>
        <dbReference type="Pfam" id="PF08614"/>
    </source>
</evidence>
<protein>
    <recommendedName>
        <fullName evidence="6">Autophagy-related protein 16 domain-containing protein</fullName>
    </recommendedName>
</protein>
<dbReference type="EMBL" id="NNAY01001268">
    <property type="protein sequence ID" value="OXU24556.1"/>
    <property type="molecule type" value="Genomic_DNA"/>
</dbReference>
<feature type="coiled-coil region" evidence="5">
    <location>
        <begin position="103"/>
        <end position="200"/>
    </location>
</feature>
<gene>
    <name evidence="7" type="ORF">TSAR_003905</name>
</gene>
<dbReference type="PROSITE" id="PS50082">
    <property type="entry name" value="WD_REPEATS_2"/>
    <property type="match status" value="5"/>
</dbReference>
<evidence type="ECO:0000313" key="8">
    <source>
        <dbReference type="Proteomes" id="UP000215335"/>
    </source>
</evidence>
<proteinExistence type="inferred from homology"/>
<keyword evidence="3" id="KW-0677">Repeat</keyword>
<dbReference type="GO" id="GO:0000045">
    <property type="term" value="P:autophagosome assembly"/>
    <property type="evidence" value="ECO:0007669"/>
    <property type="project" value="InterPro"/>
</dbReference>
<dbReference type="CDD" id="cd00200">
    <property type="entry name" value="WD40"/>
    <property type="match status" value="1"/>
</dbReference>
<name>A0A232F1A0_9HYME</name>
<feature type="repeat" description="WD" evidence="4">
    <location>
        <begin position="505"/>
        <end position="534"/>
    </location>
</feature>
<dbReference type="GO" id="GO:0000421">
    <property type="term" value="C:autophagosome membrane"/>
    <property type="evidence" value="ECO:0007669"/>
    <property type="project" value="TreeGrafter"/>
</dbReference>
<feature type="domain" description="Autophagy-related protein 16" evidence="6">
    <location>
        <begin position="22"/>
        <end position="206"/>
    </location>
</feature>
<keyword evidence="5" id="KW-0175">Coiled coil</keyword>
<dbReference type="SMART" id="SM00320">
    <property type="entry name" value="WD40"/>
    <property type="match status" value="7"/>
</dbReference>
<feature type="repeat" description="WD" evidence="4">
    <location>
        <begin position="421"/>
        <end position="447"/>
    </location>
</feature>
<reference evidence="7 8" key="1">
    <citation type="journal article" date="2017" name="Curr. Biol.">
        <title>The Evolution of Venom by Co-option of Single-Copy Genes.</title>
        <authorList>
            <person name="Martinson E.O."/>
            <person name="Mrinalini"/>
            <person name="Kelkar Y.D."/>
            <person name="Chang C.H."/>
            <person name="Werren J.H."/>
        </authorList>
    </citation>
    <scope>NUCLEOTIDE SEQUENCE [LARGE SCALE GENOMIC DNA]</scope>
    <source>
        <strain evidence="7 8">Alberta</strain>
        <tissue evidence="7">Whole body</tissue>
    </source>
</reference>
<dbReference type="GO" id="GO:0034274">
    <property type="term" value="C:Atg12-Atg5-Atg16 complex"/>
    <property type="evidence" value="ECO:0007669"/>
    <property type="project" value="TreeGrafter"/>
</dbReference>
<sequence>MASLETGAAHQSGENTSWRKDLISQLRDRNRTQTQCFYDLISLHNRLFDNANTLRGENLQLSIANEKLRCEVSSGIPGSGANAALEAKLLAQADELTMLHRRRGEHTQQIVDLNNKLQEVMKELQAKEASLAENLEVNIGLRSEISRYVTKERELENINQMLKDEHQALQLAFASLEDKLRKAQEENRQLVDRLIKYKAKDAEKMNEENDNFLNESFTSPTAFLMHTISKFGKRQVKMQKELEDAAKDTRPASPDRVSLKEGLLGLPTSVPTKVSIKFNAHEGEVNAVRWSPTDRILATGGADRRVKLWDITKGGYECKGILVGSNAGVMSVDFDSSGQHILAASNDFASRVWTVGDLRLRHTLTGHCAKVMAAKFLGEPSKVVTGSHDRTLKIWDLRSRACVETKFTGSSCNDLVTSDGSGSTIISGHFDKTIRFWDTRTESGSNDIVLQGKITSLDLSRDANYLLSCVRDDTLKLLDLRMKMIVASFSADGFKVGCDWTRATFSPDGQYAAVGSSDGSIFIWSVTTNKIETVLKDHTTAVNFFHRDAVTAVSWFPHGTYLASVDKAKWATIWGDQV</sequence>
<dbReference type="GO" id="GO:0034045">
    <property type="term" value="C:phagophore assembly site membrane"/>
    <property type="evidence" value="ECO:0007669"/>
    <property type="project" value="TreeGrafter"/>
</dbReference>
<dbReference type="GO" id="GO:0043495">
    <property type="term" value="F:protein-membrane adaptor activity"/>
    <property type="evidence" value="ECO:0007669"/>
    <property type="project" value="TreeGrafter"/>
</dbReference>
<evidence type="ECO:0000313" key="7">
    <source>
        <dbReference type="EMBL" id="OXU24556.1"/>
    </source>
</evidence>
<dbReference type="InterPro" id="IPR015943">
    <property type="entry name" value="WD40/YVTN_repeat-like_dom_sf"/>
</dbReference>
<organism evidence="7 8">
    <name type="scientific">Trichomalopsis sarcophagae</name>
    <dbReference type="NCBI Taxonomy" id="543379"/>
    <lineage>
        <taxon>Eukaryota</taxon>
        <taxon>Metazoa</taxon>
        <taxon>Ecdysozoa</taxon>
        <taxon>Arthropoda</taxon>
        <taxon>Hexapoda</taxon>
        <taxon>Insecta</taxon>
        <taxon>Pterygota</taxon>
        <taxon>Neoptera</taxon>
        <taxon>Endopterygota</taxon>
        <taxon>Hymenoptera</taxon>
        <taxon>Apocrita</taxon>
        <taxon>Proctotrupomorpha</taxon>
        <taxon>Chalcidoidea</taxon>
        <taxon>Pteromalidae</taxon>
        <taxon>Pteromalinae</taxon>
        <taxon>Trichomalopsis</taxon>
    </lineage>
</organism>
<dbReference type="STRING" id="543379.A0A232F1A0"/>
<dbReference type="Gene3D" id="2.130.10.10">
    <property type="entry name" value="YVTN repeat-like/Quinoprotein amine dehydrogenase"/>
    <property type="match status" value="3"/>
</dbReference>
<comment type="similarity">
    <text evidence="1">Belongs to the WD repeat ATG16 family.</text>
</comment>
<accession>A0A232F1A0</accession>
<evidence type="ECO:0000256" key="5">
    <source>
        <dbReference type="SAM" id="Coils"/>
    </source>
</evidence>
<feature type="repeat" description="WD" evidence="4">
    <location>
        <begin position="278"/>
        <end position="311"/>
    </location>
</feature>
<dbReference type="InterPro" id="IPR013923">
    <property type="entry name" value="Autophagy-rel_prot_16_dom"/>
</dbReference>
<dbReference type="PANTHER" id="PTHR19878:SF8">
    <property type="entry name" value="AUTOPHAGY-RELATED 16, ISOFORM F"/>
    <property type="match status" value="1"/>
</dbReference>
<evidence type="ECO:0000256" key="1">
    <source>
        <dbReference type="ARBA" id="ARBA00009271"/>
    </source>
</evidence>
<dbReference type="InterPro" id="IPR036322">
    <property type="entry name" value="WD40_repeat_dom_sf"/>
</dbReference>
<dbReference type="SUPFAM" id="SSF50978">
    <property type="entry name" value="WD40 repeat-like"/>
    <property type="match status" value="1"/>
</dbReference>
<dbReference type="InterPro" id="IPR045160">
    <property type="entry name" value="ATG16"/>
</dbReference>
<dbReference type="PROSITE" id="PS50294">
    <property type="entry name" value="WD_REPEATS_REGION"/>
    <property type="match status" value="2"/>
</dbReference>
<dbReference type="Pfam" id="PF08614">
    <property type="entry name" value="ATG16"/>
    <property type="match status" value="1"/>
</dbReference>
<feature type="repeat" description="WD" evidence="4">
    <location>
        <begin position="322"/>
        <end position="363"/>
    </location>
</feature>
<evidence type="ECO:0000256" key="4">
    <source>
        <dbReference type="PROSITE-ProRule" id="PRU00221"/>
    </source>
</evidence>
<evidence type="ECO:0000256" key="3">
    <source>
        <dbReference type="ARBA" id="ARBA00022737"/>
    </source>
</evidence>
<dbReference type="InterPro" id="IPR020472">
    <property type="entry name" value="WD40_PAC1"/>
</dbReference>
<dbReference type="PRINTS" id="PR00320">
    <property type="entry name" value="GPROTEINBRPT"/>
</dbReference>
<feature type="repeat" description="WD" evidence="4">
    <location>
        <begin position="364"/>
        <end position="405"/>
    </location>
</feature>
<dbReference type="Proteomes" id="UP000215335">
    <property type="component" value="Unassembled WGS sequence"/>
</dbReference>
<dbReference type="PROSITE" id="PS00678">
    <property type="entry name" value="WD_REPEATS_1"/>
    <property type="match status" value="2"/>
</dbReference>
<dbReference type="CDD" id="cd22887">
    <property type="entry name" value="Atg16_CCD"/>
    <property type="match status" value="1"/>
</dbReference>
<dbReference type="OrthoDB" id="6262491at2759"/>
<dbReference type="InterPro" id="IPR001680">
    <property type="entry name" value="WD40_rpt"/>
</dbReference>
<comment type="caution">
    <text evidence="7">The sequence shown here is derived from an EMBL/GenBank/DDBJ whole genome shotgun (WGS) entry which is preliminary data.</text>
</comment>
<dbReference type="AlphaFoldDB" id="A0A232F1A0"/>
<dbReference type="PANTHER" id="PTHR19878">
    <property type="entry name" value="AUTOPHAGY PROTEIN 16-LIKE"/>
    <property type="match status" value="1"/>
</dbReference>
<dbReference type="InterPro" id="IPR019775">
    <property type="entry name" value="WD40_repeat_CS"/>
</dbReference>
<evidence type="ECO:0000256" key="2">
    <source>
        <dbReference type="ARBA" id="ARBA00022574"/>
    </source>
</evidence>